<dbReference type="Proteomes" id="UP000192277">
    <property type="component" value="Unassembled WGS sequence"/>
</dbReference>
<organism evidence="2 3">
    <name type="scientific">Niastella koreensis</name>
    <dbReference type="NCBI Taxonomy" id="354356"/>
    <lineage>
        <taxon>Bacteria</taxon>
        <taxon>Pseudomonadati</taxon>
        <taxon>Bacteroidota</taxon>
        <taxon>Chitinophagia</taxon>
        <taxon>Chitinophagales</taxon>
        <taxon>Chitinophagaceae</taxon>
        <taxon>Niastella</taxon>
    </lineage>
</organism>
<feature type="region of interest" description="Disordered" evidence="1">
    <location>
        <begin position="46"/>
        <end position="68"/>
    </location>
</feature>
<accession>A0ABX3NT35</accession>
<name>A0ABX3NT35_9BACT</name>
<evidence type="ECO:0000313" key="3">
    <source>
        <dbReference type="Proteomes" id="UP000192277"/>
    </source>
</evidence>
<keyword evidence="3" id="KW-1185">Reference proteome</keyword>
<proteinExistence type="predicted"/>
<evidence type="ECO:0000256" key="1">
    <source>
        <dbReference type="SAM" id="MobiDB-lite"/>
    </source>
</evidence>
<evidence type="ECO:0000313" key="2">
    <source>
        <dbReference type="EMBL" id="OQP43986.1"/>
    </source>
</evidence>
<comment type="caution">
    <text evidence="2">The sequence shown here is derived from an EMBL/GenBank/DDBJ whole genome shotgun (WGS) entry which is preliminary data.</text>
</comment>
<gene>
    <name evidence="2" type="ORF">A4D02_10965</name>
</gene>
<dbReference type="EMBL" id="LWBO01000034">
    <property type="protein sequence ID" value="OQP43986.1"/>
    <property type="molecule type" value="Genomic_DNA"/>
</dbReference>
<reference evidence="2 3" key="1">
    <citation type="submission" date="2016-04" db="EMBL/GenBank/DDBJ databases">
        <authorList>
            <person name="Chen L."/>
            <person name="Zhuang W."/>
            <person name="Wang G."/>
        </authorList>
    </citation>
    <scope>NUCLEOTIDE SEQUENCE [LARGE SCALE GENOMIC DNA]</scope>
    <source>
        <strain evidence="3">GR20</strain>
    </source>
</reference>
<protein>
    <submittedName>
        <fullName evidence="2">Uncharacterized protein</fullName>
    </submittedName>
</protein>
<feature type="compositionally biased region" description="Low complexity" evidence="1">
    <location>
        <begin position="56"/>
        <end position="65"/>
    </location>
</feature>
<sequence length="82" mass="9395">MENRTICRFVRTGWGTGARKMERPAGSRSDHYRNCCTQLRNQKNNVSEKCTDQKNNKNSNTTGGTIRVNMRPGETVKLVFED</sequence>